<evidence type="ECO:0000256" key="2">
    <source>
        <dbReference type="SAM" id="MobiDB-lite"/>
    </source>
</evidence>
<dbReference type="SMART" id="SM00360">
    <property type="entry name" value="RRM"/>
    <property type="match status" value="1"/>
</dbReference>
<feature type="compositionally biased region" description="Acidic residues" evidence="2">
    <location>
        <begin position="333"/>
        <end position="344"/>
    </location>
</feature>
<evidence type="ECO:0000313" key="4">
    <source>
        <dbReference type="EMBL" id="KAF5798081.1"/>
    </source>
</evidence>
<dbReference type="Gene3D" id="3.30.70.330">
    <property type="match status" value="1"/>
</dbReference>
<sequence>MDRRRKTPIPENIQRRITKIFVTNLPEGCSGTDLATTIRSFGQIYDLYIARKRDRGGNRFGFISILDVKDKGELLKNLRGIRIGDNKLWFNITRYILEDGEVNLFEYKQQNSIPKDKSKVGSSFSSGPAVSGDWSFKEMLVGKSINIDSNVNAFSTLHGRAVVTRMIDVEALKNIYVILNDICPGSGKVQYLGGLDLLISFEDAEKAVDFRCVAVSLKDKFAIVSSWEGQSLGFERLAWVKVQGIPLHLLLNEVIDEIGGLIGKVVHKAKKSESDQDLSFEYVGVLVGDGKRISEEILLNWQNRKFRVWVTEEVGDWVPDFDVVTTIRKDDDMASEDSEAEESSENNSDQSSEGSESDDDVIPEEEADYQENIECTFNENIDDQSLGFKEGAEIEENSNDNFIPAVDFDFDTPSENLQNSTIISKIVKRKKCKKSEVGRSSYNYISSNESLKPGKKPKNIPIVEENEDIFGLDSLLGLVKSK</sequence>
<dbReference type="Pfam" id="PF00076">
    <property type="entry name" value="RRM_1"/>
    <property type="match status" value="1"/>
</dbReference>
<reference evidence="4" key="2">
    <citation type="submission" date="2020-06" db="EMBL/GenBank/DDBJ databases">
        <title>Helianthus annuus Genome sequencing and assembly Release 2.</title>
        <authorList>
            <person name="Gouzy J."/>
            <person name="Langlade N."/>
            <person name="Munos S."/>
        </authorList>
    </citation>
    <scope>NUCLEOTIDE SEQUENCE</scope>
    <source>
        <tissue evidence="4">Leaves</tissue>
    </source>
</reference>
<organism evidence="4 5">
    <name type="scientific">Helianthus annuus</name>
    <name type="common">Common sunflower</name>
    <dbReference type="NCBI Taxonomy" id="4232"/>
    <lineage>
        <taxon>Eukaryota</taxon>
        <taxon>Viridiplantae</taxon>
        <taxon>Streptophyta</taxon>
        <taxon>Embryophyta</taxon>
        <taxon>Tracheophyta</taxon>
        <taxon>Spermatophyta</taxon>
        <taxon>Magnoliopsida</taxon>
        <taxon>eudicotyledons</taxon>
        <taxon>Gunneridae</taxon>
        <taxon>Pentapetalae</taxon>
        <taxon>asterids</taxon>
        <taxon>campanulids</taxon>
        <taxon>Asterales</taxon>
        <taxon>Asteraceae</taxon>
        <taxon>Asteroideae</taxon>
        <taxon>Heliantheae alliance</taxon>
        <taxon>Heliantheae</taxon>
        <taxon>Helianthus</taxon>
    </lineage>
</organism>
<feature type="region of interest" description="Disordered" evidence="2">
    <location>
        <begin position="331"/>
        <end position="361"/>
    </location>
</feature>
<proteinExistence type="predicted"/>
<reference evidence="4" key="1">
    <citation type="journal article" date="2017" name="Nature">
        <title>The sunflower genome provides insights into oil metabolism, flowering and Asterid evolution.</title>
        <authorList>
            <person name="Badouin H."/>
            <person name="Gouzy J."/>
            <person name="Grassa C.J."/>
            <person name="Murat F."/>
            <person name="Staton S.E."/>
            <person name="Cottret L."/>
            <person name="Lelandais-Briere C."/>
            <person name="Owens G.L."/>
            <person name="Carrere S."/>
            <person name="Mayjonade B."/>
            <person name="Legrand L."/>
            <person name="Gill N."/>
            <person name="Kane N.C."/>
            <person name="Bowers J.E."/>
            <person name="Hubner S."/>
            <person name="Bellec A."/>
            <person name="Berard A."/>
            <person name="Berges H."/>
            <person name="Blanchet N."/>
            <person name="Boniface M.C."/>
            <person name="Brunel D."/>
            <person name="Catrice O."/>
            <person name="Chaidir N."/>
            <person name="Claudel C."/>
            <person name="Donnadieu C."/>
            <person name="Faraut T."/>
            <person name="Fievet G."/>
            <person name="Helmstetter N."/>
            <person name="King M."/>
            <person name="Knapp S.J."/>
            <person name="Lai Z."/>
            <person name="Le Paslier M.C."/>
            <person name="Lippi Y."/>
            <person name="Lorenzon L."/>
            <person name="Mandel J.R."/>
            <person name="Marage G."/>
            <person name="Marchand G."/>
            <person name="Marquand E."/>
            <person name="Bret-Mestries E."/>
            <person name="Morien E."/>
            <person name="Nambeesan S."/>
            <person name="Nguyen T."/>
            <person name="Pegot-Espagnet P."/>
            <person name="Pouilly N."/>
            <person name="Raftis F."/>
            <person name="Sallet E."/>
            <person name="Schiex T."/>
            <person name="Thomas J."/>
            <person name="Vandecasteele C."/>
            <person name="Vares D."/>
            <person name="Vear F."/>
            <person name="Vautrin S."/>
            <person name="Crespi M."/>
            <person name="Mangin B."/>
            <person name="Burke J.M."/>
            <person name="Salse J."/>
            <person name="Munos S."/>
            <person name="Vincourt P."/>
            <person name="Rieseberg L.H."/>
            <person name="Langlade N.B."/>
        </authorList>
    </citation>
    <scope>NUCLEOTIDE SEQUENCE</scope>
    <source>
        <tissue evidence="4">Leaves</tissue>
    </source>
</reference>
<dbReference type="InterPro" id="IPR000504">
    <property type="entry name" value="RRM_dom"/>
</dbReference>
<dbReference type="Proteomes" id="UP000215914">
    <property type="component" value="Unassembled WGS sequence"/>
</dbReference>
<keyword evidence="5" id="KW-1185">Reference proteome</keyword>
<name>A0A9K3NFD2_HELAN</name>
<dbReference type="GO" id="GO:0003723">
    <property type="term" value="F:RNA binding"/>
    <property type="evidence" value="ECO:0007669"/>
    <property type="project" value="UniProtKB-UniRule"/>
</dbReference>
<dbReference type="InterPro" id="IPR035979">
    <property type="entry name" value="RBD_domain_sf"/>
</dbReference>
<accession>A0A9K3NFD2</accession>
<feature type="domain" description="RRM" evidence="3">
    <location>
        <begin position="18"/>
        <end position="95"/>
    </location>
</feature>
<feature type="compositionally biased region" description="Low complexity" evidence="2">
    <location>
        <begin position="345"/>
        <end position="354"/>
    </location>
</feature>
<dbReference type="InterPro" id="IPR012677">
    <property type="entry name" value="Nucleotide-bd_a/b_plait_sf"/>
</dbReference>
<dbReference type="PANTHER" id="PTHR34427:SF5">
    <property type="entry name" value="DUF4283 DOMAIN-CONTAINING PROTEIN"/>
    <property type="match status" value="1"/>
</dbReference>
<evidence type="ECO:0000259" key="3">
    <source>
        <dbReference type="PROSITE" id="PS50102"/>
    </source>
</evidence>
<dbReference type="CDD" id="cd00590">
    <property type="entry name" value="RRM_SF"/>
    <property type="match status" value="1"/>
</dbReference>
<comment type="caution">
    <text evidence="4">The sequence shown here is derived from an EMBL/GenBank/DDBJ whole genome shotgun (WGS) entry which is preliminary data.</text>
</comment>
<keyword evidence="1" id="KW-0694">RNA-binding</keyword>
<dbReference type="Gramene" id="mRNA:HanXRQr2_Chr07g0288511">
    <property type="protein sequence ID" value="CDS:HanXRQr2_Chr07g0288511.1"/>
    <property type="gene ID" value="HanXRQr2_Chr07g0288511"/>
</dbReference>
<dbReference type="PROSITE" id="PS50102">
    <property type="entry name" value="RRM"/>
    <property type="match status" value="1"/>
</dbReference>
<evidence type="ECO:0000313" key="5">
    <source>
        <dbReference type="Proteomes" id="UP000215914"/>
    </source>
</evidence>
<evidence type="ECO:0000256" key="1">
    <source>
        <dbReference type="PROSITE-ProRule" id="PRU00176"/>
    </source>
</evidence>
<dbReference type="PANTHER" id="PTHR34427">
    <property type="entry name" value="DUF4283 DOMAIN PROTEIN"/>
    <property type="match status" value="1"/>
</dbReference>
<dbReference type="EMBL" id="MNCJ02000322">
    <property type="protein sequence ID" value="KAF5798081.1"/>
    <property type="molecule type" value="Genomic_DNA"/>
</dbReference>
<dbReference type="AlphaFoldDB" id="A0A9K3NFD2"/>
<protein>
    <submittedName>
        <fullName evidence="4">RNA recognition motif domain, nucleotide-binding alpha-beta plait domain superfamily</fullName>
    </submittedName>
</protein>
<gene>
    <name evidence="4" type="ORF">HanXRQr2_Chr07g0288511</name>
</gene>
<dbReference type="SUPFAM" id="SSF54928">
    <property type="entry name" value="RNA-binding domain, RBD"/>
    <property type="match status" value="1"/>
</dbReference>